<dbReference type="Pfam" id="PF17920">
    <property type="entry name" value="TetR_C_16"/>
    <property type="match status" value="1"/>
</dbReference>
<comment type="caution">
    <text evidence="5">The sequence shown here is derived from an EMBL/GenBank/DDBJ whole genome shotgun (WGS) entry which is preliminary data.</text>
</comment>
<dbReference type="Proteomes" id="UP000632289">
    <property type="component" value="Unassembled WGS sequence"/>
</dbReference>
<organism evidence="5 6">
    <name type="scientific">Streptomyces chumphonensis</name>
    <dbReference type="NCBI Taxonomy" id="1214925"/>
    <lineage>
        <taxon>Bacteria</taxon>
        <taxon>Bacillati</taxon>
        <taxon>Actinomycetota</taxon>
        <taxon>Actinomycetes</taxon>
        <taxon>Kitasatosporales</taxon>
        <taxon>Streptomycetaceae</taxon>
        <taxon>Streptomyces</taxon>
    </lineage>
</organism>
<dbReference type="GO" id="GO:0000976">
    <property type="term" value="F:transcription cis-regulatory region binding"/>
    <property type="evidence" value="ECO:0007669"/>
    <property type="project" value="TreeGrafter"/>
</dbReference>
<dbReference type="Gene3D" id="1.10.10.60">
    <property type="entry name" value="Homeodomain-like"/>
    <property type="match status" value="1"/>
</dbReference>
<evidence type="ECO:0000313" key="6">
    <source>
        <dbReference type="Proteomes" id="UP000632289"/>
    </source>
</evidence>
<dbReference type="RefSeq" id="WP_191212102.1">
    <property type="nucleotide sequence ID" value="NZ_BAABKL010000001.1"/>
</dbReference>
<dbReference type="InterPro" id="IPR036271">
    <property type="entry name" value="Tet_transcr_reg_TetR-rel_C_sf"/>
</dbReference>
<dbReference type="InterPro" id="IPR009057">
    <property type="entry name" value="Homeodomain-like_sf"/>
</dbReference>
<keyword evidence="1 2" id="KW-0238">DNA-binding</keyword>
<dbReference type="Gene3D" id="1.10.357.10">
    <property type="entry name" value="Tetracycline Repressor, domain 2"/>
    <property type="match status" value="1"/>
</dbReference>
<dbReference type="PANTHER" id="PTHR30055:SF235">
    <property type="entry name" value="TRANSCRIPTIONAL REGULATORY PROTEIN"/>
    <property type="match status" value="1"/>
</dbReference>
<evidence type="ECO:0000256" key="1">
    <source>
        <dbReference type="ARBA" id="ARBA00023125"/>
    </source>
</evidence>
<dbReference type="PRINTS" id="PR00455">
    <property type="entry name" value="HTHTETR"/>
</dbReference>
<evidence type="ECO:0000259" key="4">
    <source>
        <dbReference type="PROSITE" id="PS50977"/>
    </source>
</evidence>
<feature type="DNA-binding region" description="H-T-H motif" evidence="2">
    <location>
        <begin position="54"/>
        <end position="73"/>
    </location>
</feature>
<dbReference type="EMBL" id="JACXYU010000020">
    <property type="protein sequence ID" value="MBD3934806.1"/>
    <property type="molecule type" value="Genomic_DNA"/>
</dbReference>
<dbReference type="InterPro" id="IPR041678">
    <property type="entry name" value="TetR_C_16"/>
</dbReference>
<accession>A0A927F5S3</accession>
<feature type="region of interest" description="Disordered" evidence="3">
    <location>
        <begin position="1"/>
        <end position="29"/>
    </location>
</feature>
<feature type="domain" description="HTH tetR-type" evidence="4">
    <location>
        <begin position="31"/>
        <end position="91"/>
    </location>
</feature>
<dbReference type="Pfam" id="PF00440">
    <property type="entry name" value="TetR_N"/>
    <property type="match status" value="1"/>
</dbReference>
<keyword evidence="6" id="KW-1185">Reference proteome</keyword>
<dbReference type="SUPFAM" id="SSF48498">
    <property type="entry name" value="Tetracyclin repressor-like, C-terminal domain"/>
    <property type="match status" value="1"/>
</dbReference>
<dbReference type="PANTHER" id="PTHR30055">
    <property type="entry name" value="HTH-TYPE TRANSCRIPTIONAL REGULATOR RUTR"/>
    <property type="match status" value="1"/>
</dbReference>
<dbReference type="AlphaFoldDB" id="A0A927F5S3"/>
<evidence type="ECO:0000256" key="2">
    <source>
        <dbReference type="PROSITE-ProRule" id="PRU00335"/>
    </source>
</evidence>
<name>A0A927F5S3_9ACTN</name>
<dbReference type="InterPro" id="IPR001647">
    <property type="entry name" value="HTH_TetR"/>
</dbReference>
<dbReference type="InterPro" id="IPR050109">
    <property type="entry name" value="HTH-type_TetR-like_transc_reg"/>
</dbReference>
<dbReference type="SUPFAM" id="SSF46689">
    <property type="entry name" value="Homeodomain-like"/>
    <property type="match status" value="1"/>
</dbReference>
<proteinExistence type="predicted"/>
<dbReference type="PROSITE" id="PS50977">
    <property type="entry name" value="HTH_TETR_2"/>
    <property type="match status" value="1"/>
</dbReference>
<sequence length="221" mass="23354">MSAPHGAEGSGEVAEDLGGGRKRTGRRPGVTLSRHAILQAARSRFAEHGYAGASVRAIANDAGVDAALIHHFFLSKEGLFAASIHDALHPEAVVEAVLGGKGVRGTGERLVRTFLALWEGETTARQMRSILRSAASHEAAARILREFITQEVLVPIARTTGRTHPDVRASLAASQLVGLAMTRYIVEIGPLATLPQDDVVACVAPTLQRYLTGALPAPFDA</sequence>
<evidence type="ECO:0000313" key="5">
    <source>
        <dbReference type="EMBL" id="MBD3934806.1"/>
    </source>
</evidence>
<dbReference type="GO" id="GO:0003700">
    <property type="term" value="F:DNA-binding transcription factor activity"/>
    <property type="evidence" value="ECO:0007669"/>
    <property type="project" value="TreeGrafter"/>
</dbReference>
<gene>
    <name evidence="5" type="ORF">IF129_24985</name>
</gene>
<reference evidence="5" key="1">
    <citation type="submission" date="2020-09" db="EMBL/GenBank/DDBJ databases">
        <title>Secondary metabolite and genome analysis of marine Streptomyces chumphonensis KK1-2T.</title>
        <authorList>
            <person name="Phongsopitanun W."/>
            <person name="Kanchanasin P."/>
            <person name="Pittayakhajonwut P."/>
            <person name="Suwanborirux K."/>
            <person name="Tanasupawat S."/>
        </authorList>
    </citation>
    <scope>NUCLEOTIDE SEQUENCE</scope>
    <source>
        <strain evidence="5">KK1-2</strain>
    </source>
</reference>
<evidence type="ECO:0000256" key="3">
    <source>
        <dbReference type="SAM" id="MobiDB-lite"/>
    </source>
</evidence>
<protein>
    <submittedName>
        <fullName evidence="5">TetR family transcriptional regulator</fullName>
    </submittedName>
</protein>